<reference evidence="2 3" key="1">
    <citation type="journal article" date="2020" name="bioRxiv">
        <title>Metabolic contributions of an alphaproteobacterial endosymbiont in the apicomplexan Cardiosporidium cionae.</title>
        <authorList>
            <person name="Hunter E.S."/>
            <person name="Paight C.J."/>
            <person name="Lane C.E."/>
        </authorList>
    </citation>
    <scope>NUCLEOTIDE SEQUENCE [LARGE SCALE GENOMIC DNA]</scope>
    <source>
        <strain evidence="2">ESH_2018</strain>
    </source>
</reference>
<dbReference type="SUPFAM" id="SSF47473">
    <property type="entry name" value="EF-hand"/>
    <property type="match status" value="1"/>
</dbReference>
<dbReference type="Proteomes" id="UP000823046">
    <property type="component" value="Unassembled WGS sequence"/>
</dbReference>
<evidence type="ECO:0000259" key="1">
    <source>
        <dbReference type="Pfam" id="PF21550"/>
    </source>
</evidence>
<dbReference type="Pfam" id="PF21550">
    <property type="entry name" value="MTIP_N"/>
    <property type="match status" value="1"/>
</dbReference>
<dbReference type="EMBL" id="JADAQX010000103">
    <property type="protein sequence ID" value="KAF8821966.1"/>
    <property type="molecule type" value="Genomic_DNA"/>
</dbReference>
<accession>A0ABQ7JDB1</accession>
<dbReference type="Gene3D" id="1.10.238.10">
    <property type="entry name" value="EF-hand"/>
    <property type="match status" value="2"/>
</dbReference>
<comment type="caution">
    <text evidence="2">The sequence shown here is derived from an EMBL/GenBank/DDBJ whole genome shotgun (WGS) entry which is preliminary data.</text>
</comment>
<keyword evidence="3" id="KW-1185">Reference proteome</keyword>
<protein>
    <submittedName>
        <fullName evidence="2">Myosin light chain MLC1</fullName>
    </submittedName>
</protein>
<dbReference type="InterPro" id="IPR049007">
    <property type="entry name" value="MTIP_EFh"/>
</dbReference>
<gene>
    <name evidence="2" type="ORF">IE077_000128</name>
</gene>
<sequence>MAPTAMESRCPRCYHMLPSPASVLGPQDETLNYMMWMPGFEWTPLPVYIEEVDEQEEDHHETTETDMQEALQELVEVDELKMRFQDISDGDHTTPQKAAVLARELGLTPSLMDIEEFEKQNGSTINYAAFQNFCALCTHPEDKPDILSAKMSAFDLSKCGYLTQKQLRNILTTHGEPLSEEEVNAAFK</sequence>
<feature type="domain" description="Myosin A tail" evidence="1">
    <location>
        <begin position="69"/>
        <end position="139"/>
    </location>
</feature>
<evidence type="ECO:0000313" key="3">
    <source>
        <dbReference type="Proteomes" id="UP000823046"/>
    </source>
</evidence>
<name>A0ABQ7JDB1_9APIC</name>
<proteinExistence type="predicted"/>
<evidence type="ECO:0000313" key="2">
    <source>
        <dbReference type="EMBL" id="KAF8821966.1"/>
    </source>
</evidence>
<organism evidence="2 3">
    <name type="scientific">Cardiosporidium cionae</name>
    <dbReference type="NCBI Taxonomy" id="476202"/>
    <lineage>
        <taxon>Eukaryota</taxon>
        <taxon>Sar</taxon>
        <taxon>Alveolata</taxon>
        <taxon>Apicomplexa</taxon>
        <taxon>Aconoidasida</taxon>
        <taxon>Nephromycida</taxon>
        <taxon>Cardiosporidium</taxon>
    </lineage>
</organism>
<dbReference type="InterPro" id="IPR011992">
    <property type="entry name" value="EF-hand-dom_pair"/>
</dbReference>